<feature type="compositionally biased region" description="Basic and acidic residues" evidence="3">
    <location>
        <begin position="63"/>
        <end position="73"/>
    </location>
</feature>
<feature type="compositionally biased region" description="Acidic residues" evidence="3">
    <location>
        <begin position="74"/>
        <end position="87"/>
    </location>
</feature>
<accession>A0ABD1L9H1</accession>
<organism evidence="4 5">
    <name type="scientific">Flemingia macrophylla</name>
    <dbReference type="NCBI Taxonomy" id="520843"/>
    <lineage>
        <taxon>Eukaryota</taxon>
        <taxon>Viridiplantae</taxon>
        <taxon>Streptophyta</taxon>
        <taxon>Embryophyta</taxon>
        <taxon>Tracheophyta</taxon>
        <taxon>Spermatophyta</taxon>
        <taxon>Magnoliopsida</taxon>
        <taxon>eudicotyledons</taxon>
        <taxon>Gunneridae</taxon>
        <taxon>Pentapetalae</taxon>
        <taxon>rosids</taxon>
        <taxon>fabids</taxon>
        <taxon>Fabales</taxon>
        <taxon>Fabaceae</taxon>
        <taxon>Papilionoideae</taxon>
        <taxon>50 kb inversion clade</taxon>
        <taxon>NPAAA clade</taxon>
        <taxon>indigoferoid/millettioid clade</taxon>
        <taxon>Phaseoleae</taxon>
        <taxon>Flemingia</taxon>
    </lineage>
</organism>
<evidence type="ECO:0000256" key="3">
    <source>
        <dbReference type="SAM" id="MobiDB-lite"/>
    </source>
</evidence>
<dbReference type="AlphaFoldDB" id="A0ABD1L9H1"/>
<comment type="similarity">
    <text evidence="1 2">Belongs to the RNase T2 family.</text>
</comment>
<feature type="compositionally biased region" description="Polar residues" evidence="3">
    <location>
        <begin position="194"/>
        <end position="208"/>
    </location>
</feature>
<dbReference type="EMBL" id="JBGMDY010000010">
    <property type="protein sequence ID" value="KAL2320159.1"/>
    <property type="molecule type" value="Genomic_DNA"/>
</dbReference>
<sequence length="381" mass="42617">MEQPMLALQQCVLVPQGQQMRGLGAPAAESLMKTHEFPLIRLLFFFDREKAIYHSKNIRDIDGENNDLDAHDEGDGDDEGDEDDDGELGLQDDIIRGLDFLYIVLSSKNLSFDFSWILAQQWQKIYCSFQPKYKKCNVPIPIKFIIHELWPYNISTRSQPENCATNVPNILPLKDRIIEKDQGLPPTLLESSEDQATNTRQGCPNKKSTFLPPIRLSKSAEGMDTKRPPGAAHSRTSSTSKDWLVSNLLISSIGLTNGYLDDLDVFPYEGNDAYGSLLQGDFVFLLEVKHPVWACAKTFHTTVKHPVWADGHDGMGGAPAQPRRRKEPAKSHGNNASVPPQPKDPATEQSQDTLELHCKHINTFVKMKEIIALIDVISGLS</sequence>
<feature type="region of interest" description="Disordered" evidence="3">
    <location>
        <begin position="188"/>
        <end position="238"/>
    </location>
</feature>
<dbReference type="InterPro" id="IPR036430">
    <property type="entry name" value="RNase_T2-like_sf"/>
</dbReference>
<gene>
    <name evidence="4" type="ORF">Fmac_029128</name>
</gene>
<comment type="caution">
    <text evidence="4">The sequence shown here is derived from an EMBL/GenBank/DDBJ whole genome shotgun (WGS) entry which is preliminary data.</text>
</comment>
<protein>
    <submittedName>
        <fullName evidence="4">Uncharacterized protein</fullName>
    </submittedName>
</protein>
<evidence type="ECO:0000313" key="4">
    <source>
        <dbReference type="EMBL" id="KAL2320159.1"/>
    </source>
</evidence>
<feature type="region of interest" description="Disordered" evidence="3">
    <location>
        <begin position="63"/>
        <end position="88"/>
    </location>
</feature>
<dbReference type="Proteomes" id="UP001603857">
    <property type="component" value="Unassembled WGS sequence"/>
</dbReference>
<feature type="region of interest" description="Disordered" evidence="3">
    <location>
        <begin position="308"/>
        <end position="351"/>
    </location>
</feature>
<dbReference type="Pfam" id="PF00445">
    <property type="entry name" value="Ribonuclease_T2"/>
    <property type="match status" value="1"/>
</dbReference>
<dbReference type="SUPFAM" id="SSF55895">
    <property type="entry name" value="Ribonuclease Rh-like"/>
    <property type="match status" value="1"/>
</dbReference>
<evidence type="ECO:0000256" key="2">
    <source>
        <dbReference type="RuleBase" id="RU004328"/>
    </source>
</evidence>
<dbReference type="Gene3D" id="3.90.730.10">
    <property type="entry name" value="Ribonuclease T2-like"/>
    <property type="match status" value="1"/>
</dbReference>
<keyword evidence="5" id="KW-1185">Reference proteome</keyword>
<dbReference type="InterPro" id="IPR001568">
    <property type="entry name" value="RNase_T2-like"/>
</dbReference>
<proteinExistence type="inferred from homology"/>
<reference evidence="4 5" key="1">
    <citation type="submission" date="2024-08" db="EMBL/GenBank/DDBJ databases">
        <title>Insights into the chromosomal genome structure of Flemingia macrophylla.</title>
        <authorList>
            <person name="Ding Y."/>
            <person name="Zhao Y."/>
            <person name="Bi W."/>
            <person name="Wu M."/>
            <person name="Zhao G."/>
            <person name="Gong Y."/>
            <person name="Li W."/>
            <person name="Zhang P."/>
        </authorList>
    </citation>
    <scope>NUCLEOTIDE SEQUENCE [LARGE SCALE GENOMIC DNA]</scope>
    <source>
        <strain evidence="4">DYQJB</strain>
        <tissue evidence="4">Leaf</tissue>
    </source>
</reference>
<evidence type="ECO:0000313" key="5">
    <source>
        <dbReference type="Proteomes" id="UP001603857"/>
    </source>
</evidence>
<name>A0ABD1L9H1_9FABA</name>
<evidence type="ECO:0000256" key="1">
    <source>
        <dbReference type="ARBA" id="ARBA00007469"/>
    </source>
</evidence>